<evidence type="ECO:0000256" key="1">
    <source>
        <dbReference type="ARBA" id="ARBA00022801"/>
    </source>
</evidence>
<name>A0A4R9M4C8_9LEPT</name>
<keyword evidence="1" id="KW-0378">Hydrolase</keyword>
<reference evidence="2" key="1">
    <citation type="journal article" date="2019" name="PLoS Negl. Trop. Dis.">
        <title>Revisiting the worldwide diversity of Leptospira species in the environment.</title>
        <authorList>
            <person name="Vincent A.T."/>
            <person name="Schiettekatte O."/>
            <person name="Bourhy P."/>
            <person name="Veyrier F.J."/>
            <person name="Picardeau M."/>
        </authorList>
    </citation>
    <scope>NUCLEOTIDE SEQUENCE [LARGE SCALE GENOMIC DNA]</scope>
    <source>
        <strain evidence="2">201300427</strain>
    </source>
</reference>
<accession>A0A4R9M4C8</accession>
<sequence length="446" mass="51134">MHSPLNRKLYILFSFFLSTHLFSVPTYQIVVDPGHGGVAKEPVGVHGDKYDSLTQTFLEKYKQGTESGSLTEREVVLKLAQEVHSVLKLTETEEGWVQFSRHLKNFSNEKSFPRVVLKSVLTRNSNYENDPSSEDPNAAYRLYDFPDPKTGVRRKGRLSFINEQKPHLVLSLHLNPAGKGQKGGMAAVLTPGYKTFHLLKSISEDKKKPKSFLSSPWSDWMVFVANWSKLENAVADAWIYFHGYWSDKSGKKADLDKFEGYRQNMVTWKYADDKNWENKAKAGGKGPYSKTHSGFSAEGAFWEREKGKKETWRREGGREGFGGDNYYASRELMRFVQFGLREQLKDKNGNYPEVGPIQKPYISTYSLPTYTNAICAFLEIGYINRSRDMKYLTENRKEVAISLAVGIYSLFSGMEMRKPKKMPVVPKGKKINWERYENYFSEVTSP</sequence>
<comment type="caution">
    <text evidence="2">The sequence shown here is derived from an EMBL/GenBank/DDBJ whole genome shotgun (WGS) entry which is preliminary data.</text>
</comment>
<organism evidence="2 3">
    <name type="scientific">Leptospira idonii</name>
    <dbReference type="NCBI Taxonomy" id="1193500"/>
    <lineage>
        <taxon>Bacteria</taxon>
        <taxon>Pseudomonadati</taxon>
        <taxon>Spirochaetota</taxon>
        <taxon>Spirochaetia</taxon>
        <taxon>Leptospirales</taxon>
        <taxon>Leptospiraceae</taxon>
        <taxon>Leptospira</taxon>
    </lineage>
</organism>
<dbReference type="InterPro" id="IPR050695">
    <property type="entry name" value="N-acetylmuramoyl_amidase_3"/>
</dbReference>
<protein>
    <submittedName>
        <fullName evidence="2">N-acetylmuramoyl-L-alanine amidase</fullName>
    </submittedName>
</protein>
<dbReference type="Proteomes" id="UP000298058">
    <property type="component" value="Unassembled WGS sequence"/>
</dbReference>
<dbReference type="GO" id="GO:0030288">
    <property type="term" value="C:outer membrane-bounded periplasmic space"/>
    <property type="evidence" value="ECO:0007669"/>
    <property type="project" value="TreeGrafter"/>
</dbReference>
<evidence type="ECO:0000313" key="3">
    <source>
        <dbReference type="Proteomes" id="UP000298058"/>
    </source>
</evidence>
<dbReference type="SUPFAM" id="SSF53187">
    <property type="entry name" value="Zn-dependent exopeptidases"/>
    <property type="match status" value="1"/>
</dbReference>
<dbReference type="Gene3D" id="3.40.630.40">
    <property type="entry name" value="Zn-dependent exopeptidases"/>
    <property type="match status" value="1"/>
</dbReference>
<dbReference type="AlphaFoldDB" id="A0A4R9M4C8"/>
<dbReference type="EMBL" id="RQHW01000016">
    <property type="protein sequence ID" value="TGN20109.1"/>
    <property type="molecule type" value="Genomic_DNA"/>
</dbReference>
<dbReference type="GO" id="GO:0008745">
    <property type="term" value="F:N-acetylmuramoyl-L-alanine amidase activity"/>
    <property type="evidence" value="ECO:0007669"/>
    <property type="project" value="TreeGrafter"/>
</dbReference>
<dbReference type="PANTHER" id="PTHR30404">
    <property type="entry name" value="N-ACETYLMURAMOYL-L-ALANINE AMIDASE"/>
    <property type="match status" value="1"/>
</dbReference>
<evidence type="ECO:0000313" key="2">
    <source>
        <dbReference type="EMBL" id="TGN20109.1"/>
    </source>
</evidence>
<keyword evidence="3" id="KW-1185">Reference proteome</keyword>
<proteinExistence type="predicted"/>
<dbReference type="PANTHER" id="PTHR30404:SF0">
    <property type="entry name" value="N-ACETYLMURAMOYL-L-ALANINE AMIDASE AMIC"/>
    <property type="match status" value="1"/>
</dbReference>
<gene>
    <name evidence="2" type="ORF">EHS15_05280</name>
</gene>
<dbReference type="OrthoDB" id="340960at2"/>